<dbReference type="AlphaFoldDB" id="A0A9X8Y7G8"/>
<organism evidence="5 6">
    <name type="scientific">Harryflintia acetispora</name>
    <dbReference type="NCBI Taxonomy" id="1849041"/>
    <lineage>
        <taxon>Bacteria</taxon>
        <taxon>Bacillati</taxon>
        <taxon>Bacillota</taxon>
        <taxon>Clostridia</taxon>
        <taxon>Eubacteriales</taxon>
        <taxon>Oscillospiraceae</taxon>
        <taxon>Harryflintia</taxon>
    </lineage>
</organism>
<keyword evidence="2" id="KW-0808">Transferase</keyword>
<dbReference type="EMBL" id="SLUK01000011">
    <property type="protein sequence ID" value="TCL42269.1"/>
    <property type="molecule type" value="Genomic_DNA"/>
</dbReference>
<evidence type="ECO:0000313" key="5">
    <source>
        <dbReference type="EMBL" id="TCL42269.1"/>
    </source>
</evidence>
<dbReference type="GO" id="GO:0016746">
    <property type="term" value="F:acyltransferase activity"/>
    <property type="evidence" value="ECO:0007669"/>
    <property type="project" value="UniProtKB-KW"/>
</dbReference>
<evidence type="ECO:0000256" key="3">
    <source>
        <dbReference type="ARBA" id="ARBA00023315"/>
    </source>
</evidence>
<dbReference type="InterPro" id="IPR002505">
    <property type="entry name" value="PTA_PTB"/>
</dbReference>
<evidence type="ECO:0000259" key="4">
    <source>
        <dbReference type="Pfam" id="PF01515"/>
    </source>
</evidence>
<dbReference type="SUPFAM" id="SSF53659">
    <property type="entry name" value="Isocitrate/Isopropylmalate dehydrogenase-like"/>
    <property type="match status" value="1"/>
</dbReference>
<gene>
    <name evidence="5" type="ORF">EDD78_11132</name>
</gene>
<evidence type="ECO:0000256" key="1">
    <source>
        <dbReference type="ARBA" id="ARBA00005656"/>
    </source>
</evidence>
<keyword evidence="6" id="KW-1185">Reference proteome</keyword>
<evidence type="ECO:0000256" key="2">
    <source>
        <dbReference type="ARBA" id="ARBA00022679"/>
    </source>
</evidence>
<keyword evidence="3" id="KW-0012">Acyltransferase</keyword>
<name>A0A9X8Y7G8_9FIRM</name>
<reference evidence="5 6" key="1">
    <citation type="submission" date="2019-03" db="EMBL/GenBank/DDBJ databases">
        <title>Genomic Encyclopedia of Type Strains, Phase IV (KMG-IV): sequencing the most valuable type-strain genomes for metagenomic binning, comparative biology and taxonomic classification.</title>
        <authorList>
            <person name="Goeker M."/>
        </authorList>
    </citation>
    <scope>NUCLEOTIDE SEQUENCE [LARGE SCALE GENOMIC DNA]</scope>
    <source>
        <strain evidence="5 6">DSM 100433</strain>
    </source>
</reference>
<sequence length="304" mass="32027">MEIQTFDQLIARVKSSRRQFRVAVANAGDAHTLEAVLLACREGVVSPILVGDRAEILRICKEQSANFPAEDIVDAAGAPEAAAKAVELVREGKADFLMKGKMDTGVLLKAVVNKETGLGTGNLMSIFLLAQLPNYHKLVAVVDGGMVPYPTLEQKKGIIENTVGALRDLGYESPKVGVLACIEKVNPKMPETVEADALKQMNRAGEIQNCIVEGPVSYDCAMSREIAGLKGFDSPCAGDCDALIAPDIHAGNILTKALHVTGGAATAGFIVGAKCPIVMSSRGSEPEEKFMSIILAAAVVLGRG</sequence>
<dbReference type="Proteomes" id="UP000294682">
    <property type="component" value="Unassembled WGS sequence"/>
</dbReference>
<proteinExistence type="inferred from homology"/>
<comment type="caution">
    <text evidence="5">The sequence shown here is derived from an EMBL/GenBank/DDBJ whole genome shotgun (WGS) entry which is preliminary data.</text>
</comment>
<accession>A0A9X8Y7G8</accession>
<dbReference type="Gene3D" id="3.40.718.10">
    <property type="entry name" value="Isopropylmalate Dehydrogenase"/>
    <property type="match status" value="1"/>
</dbReference>
<dbReference type="Pfam" id="PF01515">
    <property type="entry name" value="PTA_PTB"/>
    <property type="match status" value="1"/>
</dbReference>
<dbReference type="PIRSF" id="PIRSF000428">
    <property type="entry name" value="P_Ac_trans"/>
    <property type="match status" value="1"/>
</dbReference>
<dbReference type="PANTHER" id="PTHR43356">
    <property type="entry name" value="PHOSPHATE ACETYLTRANSFERASE"/>
    <property type="match status" value="1"/>
</dbReference>
<dbReference type="InterPro" id="IPR050500">
    <property type="entry name" value="Phos_Acetyltrans/Butyryltrans"/>
</dbReference>
<feature type="domain" description="Phosphate acetyl/butaryl transferase" evidence="4">
    <location>
        <begin position="81"/>
        <end position="297"/>
    </location>
</feature>
<protein>
    <submittedName>
        <fullName evidence="5">Phosphate butyryltransferase</fullName>
    </submittedName>
</protein>
<evidence type="ECO:0000313" key="6">
    <source>
        <dbReference type="Proteomes" id="UP000294682"/>
    </source>
</evidence>
<dbReference type="RefSeq" id="WP_132085029.1">
    <property type="nucleotide sequence ID" value="NZ_SLUK01000011.1"/>
</dbReference>
<dbReference type="PANTHER" id="PTHR43356:SF2">
    <property type="entry name" value="PHOSPHATE ACETYLTRANSFERASE"/>
    <property type="match status" value="1"/>
</dbReference>
<comment type="similarity">
    <text evidence="1">Belongs to the phosphate acetyltransferase and butyryltransferase family.</text>
</comment>
<dbReference type="InterPro" id="IPR012147">
    <property type="entry name" value="P_Ac_Bu_trans"/>
</dbReference>